<feature type="domain" description="HTH arsR-type" evidence="2">
    <location>
        <begin position="15"/>
        <end position="110"/>
    </location>
</feature>
<dbReference type="Proteomes" id="UP000436468">
    <property type="component" value="Unassembled WGS sequence"/>
</dbReference>
<protein>
    <submittedName>
        <fullName evidence="3">Helix-turn-helix domain-containing protein</fullName>
    </submittedName>
</protein>
<dbReference type="CDD" id="cd00090">
    <property type="entry name" value="HTH_ARSR"/>
    <property type="match status" value="1"/>
</dbReference>
<organism evidence="3 4">
    <name type="scientific">Bradyrhizobium pachyrhizi</name>
    <dbReference type="NCBI Taxonomy" id="280333"/>
    <lineage>
        <taxon>Bacteria</taxon>
        <taxon>Pseudomonadati</taxon>
        <taxon>Pseudomonadota</taxon>
        <taxon>Alphaproteobacteria</taxon>
        <taxon>Hyphomicrobiales</taxon>
        <taxon>Nitrobacteraceae</taxon>
        <taxon>Bradyrhizobium</taxon>
    </lineage>
</organism>
<dbReference type="PANTHER" id="PTHR37318">
    <property type="entry name" value="BSL7504 PROTEIN"/>
    <property type="match status" value="1"/>
</dbReference>
<dbReference type="InterPro" id="IPR027395">
    <property type="entry name" value="WH_DNA-bd_dom"/>
</dbReference>
<dbReference type="Gene3D" id="1.10.10.10">
    <property type="entry name" value="Winged helix-like DNA-binding domain superfamily/Winged helix DNA-binding domain"/>
    <property type="match status" value="1"/>
</dbReference>
<comment type="caution">
    <text evidence="3">The sequence shown here is derived from an EMBL/GenBank/DDBJ whole genome shotgun (WGS) entry which is preliminary data.</text>
</comment>
<feature type="compositionally biased region" description="Basic and acidic residues" evidence="1">
    <location>
        <begin position="118"/>
        <end position="132"/>
    </location>
</feature>
<dbReference type="SMART" id="SM00418">
    <property type="entry name" value="HTH_ARSR"/>
    <property type="match status" value="1"/>
</dbReference>
<accession>A0A844SPA8</accession>
<evidence type="ECO:0000256" key="1">
    <source>
        <dbReference type="SAM" id="MobiDB-lite"/>
    </source>
</evidence>
<dbReference type="Pfam" id="PF13601">
    <property type="entry name" value="HTH_34"/>
    <property type="match status" value="1"/>
</dbReference>
<proteinExistence type="predicted"/>
<sequence>MMPKTDLTTAPFAYEGLDRVIHEKARLGLLTSLMAHPKGLAFADLKQLCGLTDGNLSRHLQVLQEAGLVDVIKGYEGNRPHTTCRLTKSGRRRFLDYLAVLEQLVRDAAKAAGTTEKAGGKAEKAAGKDDGAAGRLGIQPV</sequence>
<dbReference type="EMBL" id="WQNF01000005">
    <property type="protein sequence ID" value="MVT65222.1"/>
    <property type="molecule type" value="Genomic_DNA"/>
</dbReference>
<evidence type="ECO:0000313" key="4">
    <source>
        <dbReference type="Proteomes" id="UP000436468"/>
    </source>
</evidence>
<dbReference type="InterPro" id="IPR036390">
    <property type="entry name" value="WH_DNA-bd_sf"/>
</dbReference>
<dbReference type="PANTHER" id="PTHR37318:SF1">
    <property type="entry name" value="BSL7504 PROTEIN"/>
    <property type="match status" value="1"/>
</dbReference>
<dbReference type="InterPro" id="IPR036388">
    <property type="entry name" value="WH-like_DNA-bd_sf"/>
</dbReference>
<reference evidence="3 4" key="1">
    <citation type="submission" date="2019-12" db="EMBL/GenBank/DDBJ databases">
        <title>Draft genome sequences Bradyrhizobium cajani AMBPC1010, Bradyrhizobium pachyrhizi AMBPC1040 and Bradyrhizobium yuanmingense ALSPC3051, three plant growth promoting strains isolated from nodules of Cajanus cajan L. in Dominican Republic.</title>
        <authorList>
            <person name="Flores-Felix J.D."/>
            <person name="Araujo J."/>
            <person name="Diaz-Alcantara C."/>
            <person name="Gonzalez-Andres F."/>
            <person name="Velazquez E."/>
        </authorList>
    </citation>
    <scope>NUCLEOTIDE SEQUENCE [LARGE SCALE GENOMIC DNA]</scope>
    <source>
        <strain evidence="3 4">1040</strain>
    </source>
</reference>
<keyword evidence="4" id="KW-1185">Reference proteome</keyword>
<gene>
    <name evidence="3" type="ORF">GPL21_08895</name>
</gene>
<dbReference type="InterPro" id="IPR001845">
    <property type="entry name" value="HTH_ArsR_DNA-bd_dom"/>
</dbReference>
<evidence type="ECO:0000259" key="2">
    <source>
        <dbReference type="SMART" id="SM00418"/>
    </source>
</evidence>
<dbReference type="AlphaFoldDB" id="A0A844SPA8"/>
<feature type="region of interest" description="Disordered" evidence="1">
    <location>
        <begin position="112"/>
        <end position="141"/>
    </location>
</feature>
<evidence type="ECO:0000313" key="3">
    <source>
        <dbReference type="EMBL" id="MVT65222.1"/>
    </source>
</evidence>
<name>A0A844SPA8_9BRAD</name>
<dbReference type="GO" id="GO:0003700">
    <property type="term" value="F:DNA-binding transcription factor activity"/>
    <property type="evidence" value="ECO:0007669"/>
    <property type="project" value="InterPro"/>
</dbReference>
<dbReference type="InterPro" id="IPR011991">
    <property type="entry name" value="ArsR-like_HTH"/>
</dbReference>
<dbReference type="SUPFAM" id="SSF46785">
    <property type="entry name" value="Winged helix' DNA-binding domain"/>
    <property type="match status" value="1"/>
</dbReference>